<sequence>MHLLDCGSLPIQSPLHLSRTLAEVSAHPEEDCELSELTLWLVLYEDGGGEGRDRSESRVSGEEGVAVWDDIHSGTNNRLAEGDLLGAVVGRDGADLLLSHFHLLHGWLCLLHQDVEGALLRGLLSKQKRLTKARNFDLTRFNELSQACLLSPPLSEFTSPSRVGHRSGL</sequence>
<protein>
    <submittedName>
        <fullName evidence="1">Uncharacterized protein</fullName>
    </submittedName>
</protein>
<evidence type="ECO:0000313" key="2">
    <source>
        <dbReference type="Proteomes" id="UP000287651"/>
    </source>
</evidence>
<comment type="caution">
    <text evidence="1">The sequence shown here is derived from an EMBL/GenBank/DDBJ whole genome shotgun (WGS) entry which is preliminary data.</text>
</comment>
<dbReference type="AlphaFoldDB" id="A0A427A9A7"/>
<accession>A0A427A9A7</accession>
<dbReference type="Proteomes" id="UP000287651">
    <property type="component" value="Unassembled WGS sequence"/>
</dbReference>
<gene>
    <name evidence="1" type="ORF">B296_00028077</name>
</gene>
<dbReference type="EMBL" id="AMZH03003287">
    <property type="protein sequence ID" value="RRT72807.1"/>
    <property type="molecule type" value="Genomic_DNA"/>
</dbReference>
<name>A0A427A9A7_ENSVE</name>
<organism evidence="1 2">
    <name type="scientific">Ensete ventricosum</name>
    <name type="common">Abyssinian banana</name>
    <name type="synonym">Musa ensete</name>
    <dbReference type="NCBI Taxonomy" id="4639"/>
    <lineage>
        <taxon>Eukaryota</taxon>
        <taxon>Viridiplantae</taxon>
        <taxon>Streptophyta</taxon>
        <taxon>Embryophyta</taxon>
        <taxon>Tracheophyta</taxon>
        <taxon>Spermatophyta</taxon>
        <taxon>Magnoliopsida</taxon>
        <taxon>Liliopsida</taxon>
        <taxon>Zingiberales</taxon>
        <taxon>Musaceae</taxon>
        <taxon>Ensete</taxon>
    </lineage>
</organism>
<proteinExistence type="predicted"/>
<evidence type="ECO:0000313" key="1">
    <source>
        <dbReference type="EMBL" id="RRT72807.1"/>
    </source>
</evidence>
<reference evidence="1 2" key="1">
    <citation type="journal article" date="2014" name="Agronomy (Basel)">
        <title>A Draft Genome Sequence for Ensete ventricosum, the Drought-Tolerant Tree Against Hunger.</title>
        <authorList>
            <person name="Harrison J."/>
            <person name="Moore K.A."/>
            <person name="Paszkiewicz K."/>
            <person name="Jones T."/>
            <person name="Grant M."/>
            <person name="Ambacheew D."/>
            <person name="Muzemil S."/>
            <person name="Studholme D.J."/>
        </authorList>
    </citation>
    <scope>NUCLEOTIDE SEQUENCE [LARGE SCALE GENOMIC DNA]</scope>
</reference>